<dbReference type="EMBL" id="JAPQKT010000006">
    <property type="protein sequence ID" value="KAJ5226644.1"/>
    <property type="molecule type" value="Genomic_DNA"/>
</dbReference>
<keyword evidence="2" id="KW-1185">Reference proteome</keyword>
<evidence type="ECO:0000313" key="1">
    <source>
        <dbReference type="EMBL" id="KAJ5226644.1"/>
    </source>
</evidence>
<dbReference type="RefSeq" id="XP_056499009.1">
    <property type="nucleotide sequence ID" value="XM_056645568.1"/>
</dbReference>
<dbReference type="InterPro" id="IPR036770">
    <property type="entry name" value="Ankyrin_rpt-contain_sf"/>
</dbReference>
<name>A0A9W9NXR4_PENCI</name>
<evidence type="ECO:0000313" key="2">
    <source>
        <dbReference type="Proteomes" id="UP001147733"/>
    </source>
</evidence>
<dbReference type="AlphaFoldDB" id="A0A9W9NXR4"/>
<sequence>MYRTADIAIPSILFQEADVNAQNGQYSNTSQAALLRDNHEIVNLLLDKTMDIYAQGGPFTNALYTVYRNGNREIIKLLRERNAIILSSKRPDSRTLNNLARNLRLMDYGPFEQIRDSHVVTHHTTNLPACGLSTAERTGSPVLHTLWSTIFQEFIILEYSSNN</sequence>
<comment type="caution">
    <text evidence="1">The sequence shown here is derived from an EMBL/GenBank/DDBJ whole genome shotgun (WGS) entry which is preliminary data.</text>
</comment>
<accession>A0A9W9NXR4</accession>
<dbReference type="SUPFAM" id="SSF48403">
    <property type="entry name" value="Ankyrin repeat"/>
    <property type="match status" value="1"/>
</dbReference>
<gene>
    <name evidence="1" type="ORF">N7469_006650</name>
</gene>
<reference evidence="1" key="1">
    <citation type="submission" date="2022-11" db="EMBL/GenBank/DDBJ databases">
        <authorList>
            <person name="Petersen C."/>
        </authorList>
    </citation>
    <scope>NUCLEOTIDE SEQUENCE</scope>
    <source>
        <strain evidence="1">IBT 23319</strain>
    </source>
</reference>
<dbReference type="OrthoDB" id="4504314at2759"/>
<evidence type="ECO:0008006" key="3">
    <source>
        <dbReference type="Google" id="ProtNLM"/>
    </source>
</evidence>
<dbReference type="Proteomes" id="UP001147733">
    <property type="component" value="Unassembled WGS sequence"/>
</dbReference>
<proteinExistence type="predicted"/>
<dbReference type="Gene3D" id="1.25.40.20">
    <property type="entry name" value="Ankyrin repeat-containing domain"/>
    <property type="match status" value="1"/>
</dbReference>
<protein>
    <recommendedName>
        <fullName evidence="3">Ankyrin repeat protein</fullName>
    </recommendedName>
</protein>
<organism evidence="1 2">
    <name type="scientific">Penicillium citrinum</name>
    <dbReference type="NCBI Taxonomy" id="5077"/>
    <lineage>
        <taxon>Eukaryota</taxon>
        <taxon>Fungi</taxon>
        <taxon>Dikarya</taxon>
        <taxon>Ascomycota</taxon>
        <taxon>Pezizomycotina</taxon>
        <taxon>Eurotiomycetes</taxon>
        <taxon>Eurotiomycetidae</taxon>
        <taxon>Eurotiales</taxon>
        <taxon>Aspergillaceae</taxon>
        <taxon>Penicillium</taxon>
    </lineage>
</organism>
<dbReference type="GeneID" id="81384735"/>
<reference evidence="1" key="2">
    <citation type="journal article" date="2023" name="IMA Fungus">
        <title>Comparative genomic study of the Penicillium genus elucidates a diverse pangenome and 15 lateral gene transfer events.</title>
        <authorList>
            <person name="Petersen C."/>
            <person name="Sorensen T."/>
            <person name="Nielsen M.R."/>
            <person name="Sondergaard T.E."/>
            <person name="Sorensen J.L."/>
            <person name="Fitzpatrick D.A."/>
            <person name="Frisvad J.C."/>
            <person name="Nielsen K.L."/>
        </authorList>
    </citation>
    <scope>NUCLEOTIDE SEQUENCE</scope>
    <source>
        <strain evidence="1">IBT 23319</strain>
    </source>
</reference>